<feature type="region of interest" description="Disordered" evidence="1">
    <location>
        <begin position="1"/>
        <end position="24"/>
    </location>
</feature>
<feature type="compositionally biased region" description="Low complexity" evidence="1">
    <location>
        <begin position="1"/>
        <end position="17"/>
    </location>
</feature>
<organism evidence="3 4">
    <name type="scientific">Methylocystis bryophila</name>
    <dbReference type="NCBI Taxonomy" id="655015"/>
    <lineage>
        <taxon>Bacteria</taxon>
        <taxon>Pseudomonadati</taxon>
        <taxon>Pseudomonadota</taxon>
        <taxon>Alphaproteobacteria</taxon>
        <taxon>Hyphomicrobiales</taxon>
        <taxon>Methylocystaceae</taxon>
        <taxon>Methylocystis</taxon>
    </lineage>
</organism>
<keyword evidence="2" id="KW-0812">Transmembrane</keyword>
<evidence type="ECO:0000313" key="4">
    <source>
        <dbReference type="Proteomes" id="UP000193978"/>
    </source>
</evidence>
<dbReference type="KEGG" id="mbry:B1812_00710"/>
<keyword evidence="2" id="KW-1133">Transmembrane helix</keyword>
<keyword evidence="2" id="KW-0472">Membrane</keyword>
<evidence type="ECO:0000313" key="3">
    <source>
        <dbReference type="EMBL" id="ARN79832.1"/>
    </source>
</evidence>
<sequence length="114" mass="12223">MTAKISATSASARSSAAICEGEQEQPADLRIDELPRDAGWVLVYVGVLGVVLPGIIGFPFVIAGGAMLLPGGPQLLNRWVGRNPPPVVRASVRQIIRLVGDLERRYPRLPRTPS</sequence>
<name>A0A1W6MQJ3_9HYPH</name>
<keyword evidence="4" id="KW-1185">Reference proteome</keyword>
<protein>
    <submittedName>
        <fullName evidence="3">Uncharacterized protein</fullName>
    </submittedName>
</protein>
<proteinExistence type="predicted"/>
<feature type="transmembrane region" description="Helical" evidence="2">
    <location>
        <begin position="40"/>
        <end position="69"/>
    </location>
</feature>
<reference evidence="3 4" key="1">
    <citation type="submission" date="2017-02" db="EMBL/GenBank/DDBJ databases">
        <authorList>
            <person name="Peterson S.W."/>
        </authorList>
    </citation>
    <scope>NUCLEOTIDE SEQUENCE [LARGE SCALE GENOMIC DNA]</scope>
    <source>
        <strain evidence="3 4">S285</strain>
    </source>
</reference>
<accession>A0A1W6MQJ3</accession>
<gene>
    <name evidence="3" type="ORF">B1812_00710</name>
</gene>
<dbReference type="Proteomes" id="UP000193978">
    <property type="component" value="Chromosome"/>
</dbReference>
<dbReference type="AlphaFoldDB" id="A0A1W6MQJ3"/>
<dbReference type="RefSeq" id="WP_085769879.1">
    <property type="nucleotide sequence ID" value="NZ_AP027149.1"/>
</dbReference>
<evidence type="ECO:0000256" key="1">
    <source>
        <dbReference type="SAM" id="MobiDB-lite"/>
    </source>
</evidence>
<evidence type="ECO:0000256" key="2">
    <source>
        <dbReference type="SAM" id="Phobius"/>
    </source>
</evidence>
<dbReference type="EMBL" id="CP019948">
    <property type="protein sequence ID" value="ARN79832.1"/>
    <property type="molecule type" value="Genomic_DNA"/>
</dbReference>